<evidence type="ECO:0000313" key="1">
    <source>
        <dbReference type="EMBL" id="SVC92159.1"/>
    </source>
</evidence>
<protein>
    <submittedName>
        <fullName evidence="1">Uncharacterized protein</fullName>
    </submittedName>
</protein>
<dbReference type="EMBL" id="UINC01118793">
    <property type="protein sequence ID" value="SVC92159.1"/>
    <property type="molecule type" value="Genomic_DNA"/>
</dbReference>
<organism evidence="1">
    <name type="scientific">marine metagenome</name>
    <dbReference type="NCBI Taxonomy" id="408172"/>
    <lineage>
        <taxon>unclassified sequences</taxon>
        <taxon>metagenomes</taxon>
        <taxon>ecological metagenomes</taxon>
    </lineage>
</organism>
<accession>A0A382R344</accession>
<feature type="non-terminal residue" evidence="1">
    <location>
        <position position="50"/>
    </location>
</feature>
<reference evidence="1" key="1">
    <citation type="submission" date="2018-05" db="EMBL/GenBank/DDBJ databases">
        <authorList>
            <person name="Lanie J.A."/>
            <person name="Ng W.-L."/>
            <person name="Kazmierczak K.M."/>
            <person name="Andrzejewski T.M."/>
            <person name="Davidsen T.M."/>
            <person name="Wayne K.J."/>
            <person name="Tettelin H."/>
            <person name="Glass J.I."/>
            <person name="Rusch D."/>
            <person name="Podicherti R."/>
            <person name="Tsui H.-C.T."/>
            <person name="Winkler M.E."/>
        </authorList>
    </citation>
    <scope>NUCLEOTIDE SEQUENCE</scope>
</reference>
<dbReference type="AlphaFoldDB" id="A0A382R344"/>
<proteinExistence type="predicted"/>
<name>A0A382R344_9ZZZZ</name>
<sequence>MGMKHGLAFSLILLLAVAGPATANEVADAAMNRDLEAVRSLLDQKATETG</sequence>
<gene>
    <name evidence="1" type="ORF">METZ01_LOCUS345013</name>
</gene>